<dbReference type="SUPFAM" id="SSF52540">
    <property type="entry name" value="P-loop containing nucleoside triphosphate hydrolases"/>
    <property type="match status" value="1"/>
</dbReference>
<dbReference type="PANTHER" id="PTHR43394:SF1">
    <property type="entry name" value="ATP-BINDING CASSETTE SUB-FAMILY B MEMBER 10, MITOCHONDRIAL"/>
    <property type="match status" value="1"/>
</dbReference>
<reference evidence="1" key="1">
    <citation type="submission" date="2020-04" db="EMBL/GenBank/DDBJ databases">
        <title>Deep metagenomics examines the oral microbiome during advanced dental caries in children, revealing novel taxa and co-occurrences with host molecules.</title>
        <authorList>
            <person name="Baker J.L."/>
            <person name="Morton J.T."/>
            <person name="Dinis M."/>
            <person name="Alvarez R."/>
            <person name="Tran N.C."/>
            <person name="Knight R."/>
            <person name="Edlund A."/>
        </authorList>
    </citation>
    <scope>NUCLEOTIDE SEQUENCE</scope>
    <source>
        <strain evidence="1">JCVI_24_bin.8</strain>
    </source>
</reference>
<proteinExistence type="predicted"/>
<dbReference type="Proteomes" id="UP000722050">
    <property type="component" value="Unassembled WGS sequence"/>
</dbReference>
<dbReference type="InterPro" id="IPR027417">
    <property type="entry name" value="P-loop_NTPase"/>
</dbReference>
<evidence type="ECO:0000313" key="2">
    <source>
        <dbReference type="Proteomes" id="UP000722050"/>
    </source>
</evidence>
<dbReference type="EMBL" id="JABZQH010000072">
    <property type="protein sequence ID" value="MBF1352053.1"/>
    <property type="molecule type" value="Genomic_DNA"/>
</dbReference>
<dbReference type="GO" id="GO:0015421">
    <property type="term" value="F:ABC-type oligopeptide transporter activity"/>
    <property type="evidence" value="ECO:0007669"/>
    <property type="project" value="TreeGrafter"/>
</dbReference>
<dbReference type="GO" id="GO:0005524">
    <property type="term" value="F:ATP binding"/>
    <property type="evidence" value="ECO:0007669"/>
    <property type="project" value="UniProtKB-KW"/>
</dbReference>
<protein>
    <submittedName>
        <fullName evidence="1">ABC transporter ATP-binding protein</fullName>
    </submittedName>
</protein>
<evidence type="ECO:0000313" key="1">
    <source>
        <dbReference type="EMBL" id="MBF1352053.1"/>
    </source>
</evidence>
<name>A0A930EDP5_9FIRM</name>
<gene>
    <name evidence="1" type="ORF">HXM71_02900</name>
</gene>
<organism evidence="1 2">
    <name type="scientific">Mogibacterium diversum</name>
    <dbReference type="NCBI Taxonomy" id="114527"/>
    <lineage>
        <taxon>Bacteria</taxon>
        <taxon>Bacillati</taxon>
        <taxon>Bacillota</taxon>
        <taxon>Clostridia</taxon>
        <taxon>Peptostreptococcales</taxon>
        <taxon>Anaerovoracaceae</taxon>
        <taxon>Mogibacterium</taxon>
    </lineage>
</organism>
<dbReference type="PANTHER" id="PTHR43394">
    <property type="entry name" value="ATP-DEPENDENT PERMEASE MDL1, MITOCHONDRIAL"/>
    <property type="match status" value="1"/>
</dbReference>
<dbReference type="InterPro" id="IPR039421">
    <property type="entry name" value="Type_1_exporter"/>
</dbReference>
<accession>A0A930EDP5</accession>
<keyword evidence="1" id="KW-0547">Nucleotide-binding</keyword>
<sequence>ISASLDVENEMEIQNSINKLIENKTVIIVSHRMKSIEKADKIVVMDNGKVVSAGKHEELIKSSKLYGDMVRKSQLTEEYIY</sequence>
<dbReference type="AlphaFoldDB" id="A0A930EDP5"/>
<dbReference type="Gene3D" id="3.40.50.300">
    <property type="entry name" value="P-loop containing nucleotide triphosphate hydrolases"/>
    <property type="match status" value="1"/>
</dbReference>
<comment type="caution">
    <text evidence="1">The sequence shown here is derived from an EMBL/GenBank/DDBJ whole genome shotgun (WGS) entry which is preliminary data.</text>
</comment>
<keyword evidence="1" id="KW-0067">ATP-binding</keyword>
<feature type="non-terminal residue" evidence="1">
    <location>
        <position position="1"/>
    </location>
</feature>